<dbReference type="GO" id="GO:0070069">
    <property type="term" value="C:cytochrome complex"/>
    <property type="evidence" value="ECO:0007669"/>
    <property type="project" value="TreeGrafter"/>
</dbReference>
<dbReference type="PANTHER" id="PTHR43141:SF4">
    <property type="entry name" value="CYTOCHROME BD2 SUBUNIT II"/>
    <property type="match status" value="1"/>
</dbReference>
<evidence type="ECO:0000256" key="3">
    <source>
        <dbReference type="ARBA" id="ARBA00022475"/>
    </source>
</evidence>
<dbReference type="InterPro" id="IPR003317">
    <property type="entry name" value="Cyt-d_oxidase_su2"/>
</dbReference>
<dbReference type="Pfam" id="PF02322">
    <property type="entry name" value="Cyt_bd_oxida_II"/>
    <property type="match status" value="1"/>
</dbReference>
<proteinExistence type="inferred from homology"/>
<comment type="similarity">
    <text evidence="2">Belongs to the cytochrome ubiquinol oxidase subunit 2 family.</text>
</comment>
<keyword evidence="4 7" id="KW-0812">Transmembrane</keyword>
<sequence>MLLALILMASLTLYVLLGGADYGGGVWDLLSSGPRRQEQRELISNAITPVWEANHVWLVLVVVLLFAGFPAAFAAITTALNIPLTVLIIGIVMRGSSFVFRAYHTGDYRTQRRWGLIFAIASTITPLCLGVVVGAMSSGRVLVRDGVSVNGFLAPWLGTFPLMVGLFALSLFVFLAAVYLTVEGRDPALQEDFRRKALVSGVIVALMALGTFLAARTGAPDIYAGLLRPSLVWIVQGATAAYAIATFVALLKRKYKIARIAAMLQVGLILWGWALSQSPFFLQGDMTVSEAAAAPPVLWALIGATVAGLLVLFPSIWYMMQTFKANNEDIPLH</sequence>
<dbReference type="KEGG" id="tgi:RBB81_12855"/>
<feature type="transmembrane region" description="Helical" evidence="7">
    <location>
        <begin position="197"/>
        <end position="219"/>
    </location>
</feature>
<evidence type="ECO:0000256" key="5">
    <source>
        <dbReference type="ARBA" id="ARBA00022989"/>
    </source>
</evidence>
<keyword evidence="5 7" id="KW-1133">Transmembrane helix</keyword>
<reference evidence="8" key="1">
    <citation type="submission" date="2023-08" db="EMBL/GenBank/DDBJ databases">
        <authorList>
            <person name="Messyasz A."/>
            <person name="Mannisto M.K."/>
            <person name="Kerkhof L.J."/>
            <person name="Haggblom M."/>
        </authorList>
    </citation>
    <scope>NUCLEOTIDE SEQUENCE</scope>
    <source>
        <strain evidence="8">M8UP39</strain>
    </source>
</reference>
<keyword evidence="3" id="KW-1003">Cell membrane</keyword>
<dbReference type="GO" id="GO:0005886">
    <property type="term" value="C:plasma membrane"/>
    <property type="evidence" value="ECO:0007669"/>
    <property type="project" value="UniProtKB-SubCell"/>
</dbReference>
<feature type="transmembrane region" description="Helical" evidence="7">
    <location>
        <begin position="114"/>
        <end position="136"/>
    </location>
</feature>
<dbReference type="RefSeq" id="WP_353070908.1">
    <property type="nucleotide sequence ID" value="NZ_CP132938.1"/>
</dbReference>
<dbReference type="EMBL" id="CP132938">
    <property type="protein sequence ID" value="XCB20489.1"/>
    <property type="molecule type" value="Genomic_DNA"/>
</dbReference>
<protein>
    <submittedName>
        <fullName evidence="8">Cytochrome d ubiquinol oxidase subunit II</fullName>
    </submittedName>
</protein>
<reference evidence="8" key="2">
    <citation type="journal article" date="2024" name="Environ. Microbiol.">
        <title>Genome analysis and description of Tunturibacter gen. nov. expands the diversity of Terriglobia in tundra soils.</title>
        <authorList>
            <person name="Messyasz A."/>
            <person name="Mannisto M.K."/>
            <person name="Kerkhof L.J."/>
            <person name="Haggblom M.M."/>
        </authorList>
    </citation>
    <scope>NUCLEOTIDE SEQUENCE</scope>
    <source>
        <strain evidence="8">M8UP39</strain>
    </source>
</reference>
<dbReference type="GO" id="GO:0016682">
    <property type="term" value="F:oxidoreductase activity, acting on diphenols and related substances as donors, oxygen as acceptor"/>
    <property type="evidence" value="ECO:0007669"/>
    <property type="project" value="TreeGrafter"/>
</dbReference>
<feature type="transmembrane region" description="Helical" evidence="7">
    <location>
        <begin position="156"/>
        <end position="182"/>
    </location>
</feature>
<feature type="transmembrane region" description="Helical" evidence="7">
    <location>
        <begin position="296"/>
        <end position="318"/>
    </location>
</feature>
<dbReference type="GO" id="GO:0019646">
    <property type="term" value="P:aerobic electron transport chain"/>
    <property type="evidence" value="ECO:0007669"/>
    <property type="project" value="TreeGrafter"/>
</dbReference>
<feature type="transmembrane region" description="Helical" evidence="7">
    <location>
        <begin position="60"/>
        <end position="93"/>
    </location>
</feature>
<evidence type="ECO:0000256" key="2">
    <source>
        <dbReference type="ARBA" id="ARBA00007543"/>
    </source>
</evidence>
<evidence type="ECO:0000256" key="6">
    <source>
        <dbReference type="ARBA" id="ARBA00023136"/>
    </source>
</evidence>
<dbReference type="AlphaFoldDB" id="A0AAU7YV10"/>
<evidence type="ECO:0000256" key="7">
    <source>
        <dbReference type="SAM" id="Phobius"/>
    </source>
</evidence>
<evidence type="ECO:0000256" key="1">
    <source>
        <dbReference type="ARBA" id="ARBA00004651"/>
    </source>
</evidence>
<dbReference type="PANTHER" id="PTHR43141">
    <property type="entry name" value="CYTOCHROME BD2 SUBUNIT II"/>
    <property type="match status" value="1"/>
</dbReference>
<organism evidence="8">
    <name type="scientific">Tunturiibacter gelidiferens</name>
    <dbReference type="NCBI Taxonomy" id="3069689"/>
    <lineage>
        <taxon>Bacteria</taxon>
        <taxon>Pseudomonadati</taxon>
        <taxon>Acidobacteriota</taxon>
        <taxon>Terriglobia</taxon>
        <taxon>Terriglobales</taxon>
        <taxon>Acidobacteriaceae</taxon>
        <taxon>Tunturiibacter</taxon>
    </lineage>
</organism>
<feature type="transmembrane region" description="Helical" evidence="7">
    <location>
        <begin position="231"/>
        <end position="250"/>
    </location>
</feature>
<gene>
    <name evidence="8" type="ORF">RBB81_12855</name>
</gene>
<name>A0AAU7YV10_9BACT</name>
<evidence type="ECO:0000256" key="4">
    <source>
        <dbReference type="ARBA" id="ARBA00022692"/>
    </source>
</evidence>
<evidence type="ECO:0000313" key="8">
    <source>
        <dbReference type="EMBL" id="XCB20489.1"/>
    </source>
</evidence>
<dbReference type="GO" id="GO:0009055">
    <property type="term" value="F:electron transfer activity"/>
    <property type="evidence" value="ECO:0007669"/>
    <property type="project" value="TreeGrafter"/>
</dbReference>
<feature type="transmembrane region" description="Helical" evidence="7">
    <location>
        <begin position="257"/>
        <end position="276"/>
    </location>
</feature>
<accession>A0AAU7YV10</accession>
<keyword evidence="6 7" id="KW-0472">Membrane</keyword>
<comment type="subcellular location">
    <subcellularLocation>
        <location evidence="1">Cell membrane</location>
        <topology evidence="1">Multi-pass membrane protein</topology>
    </subcellularLocation>
</comment>